<reference evidence="1 2" key="1">
    <citation type="journal article" date="2016" name="Sci. Rep.">
        <title>Metabolic traits of an uncultured archaeal lineage -MSBL1- from brine pools of the Red Sea.</title>
        <authorList>
            <person name="Mwirichia R."/>
            <person name="Alam I."/>
            <person name="Rashid M."/>
            <person name="Vinu M."/>
            <person name="Ba-Alawi W."/>
            <person name="Anthony Kamau A."/>
            <person name="Kamanda Ngugi D."/>
            <person name="Goker M."/>
            <person name="Klenk H.P."/>
            <person name="Bajic V."/>
            <person name="Stingl U."/>
        </authorList>
    </citation>
    <scope>NUCLEOTIDE SEQUENCE [LARGE SCALE GENOMIC DNA]</scope>
    <source>
        <strain evidence="1">SCGC-AAA261C02</strain>
    </source>
</reference>
<accession>A0A133UZ72</accession>
<dbReference type="EMBL" id="LHXW01000041">
    <property type="protein sequence ID" value="KXA99485.1"/>
    <property type="molecule type" value="Genomic_DNA"/>
</dbReference>
<evidence type="ECO:0000313" key="1">
    <source>
        <dbReference type="EMBL" id="KXA99485.1"/>
    </source>
</evidence>
<dbReference type="Proteomes" id="UP000070520">
    <property type="component" value="Unassembled WGS sequence"/>
</dbReference>
<evidence type="ECO:0000313" key="2">
    <source>
        <dbReference type="Proteomes" id="UP000070520"/>
    </source>
</evidence>
<protein>
    <submittedName>
        <fullName evidence="1">Uncharacterized protein</fullName>
    </submittedName>
</protein>
<sequence>MIVRKANGRWWRAVIAQAREDILEWMVEIGYSFRDGLIRVIVRNNRNSDNYREEDKIMNLSGENIMMTGHVW</sequence>
<dbReference type="AlphaFoldDB" id="A0A133UZ72"/>
<name>A0A133UZ72_9EURY</name>
<organism evidence="1 2">
    <name type="scientific">candidate division MSBL1 archaeon SCGC-AAA261C02</name>
    <dbReference type="NCBI Taxonomy" id="1698272"/>
    <lineage>
        <taxon>Archaea</taxon>
        <taxon>Methanobacteriati</taxon>
        <taxon>Methanobacteriota</taxon>
        <taxon>candidate division MSBL1</taxon>
    </lineage>
</organism>
<keyword evidence="2" id="KW-1185">Reference proteome</keyword>
<gene>
    <name evidence="1" type="ORF">AKJ42_03105</name>
</gene>
<proteinExistence type="predicted"/>
<comment type="caution">
    <text evidence="1">The sequence shown here is derived from an EMBL/GenBank/DDBJ whole genome shotgun (WGS) entry which is preliminary data.</text>
</comment>